<dbReference type="Gene3D" id="3.40.50.12780">
    <property type="entry name" value="N-terminal domain of ligase-like"/>
    <property type="match status" value="1"/>
</dbReference>
<dbReference type="RefSeq" id="WP_074109322.1">
    <property type="nucleotide sequence ID" value="NZ_LVWI01000092.1"/>
</dbReference>
<comment type="similarity">
    <text evidence="2">Belongs to the ATP-dependent AMP-binding enzyme family.</text>
</comment>
<dbReference type="Pfam" id="PF13193">
    <property type="entry name" value="AMP-binding_C"/>
    <property type="match status" value="1"/>
</dbReference>
<dbReference type="EMBL" id="LVWI01000092">
    <property type="protein sequence ID" value="OKP79497.1"/>
    <property type="molecule type" value="Genomic_DNA"/>
</dbReference>
<comment type="caution">
    <text evidence="7">The sequence shown here is derived from an EMBL/GenBank/DDBJ whole genome shotgun (WGS) entry which is preliminary data.</text>
</comment>
<dbReference type="InterPro" id="IPR042099">
    <property type="entry name" value="ANL_N_sf"/>
</dbReference>
<dbReference type="InterPro" id="IPR009081">
    <property type="entry name" value="PP-bd_ACP"/>
</dbReference>
<evidence type="ECO:0000259" key="6">
    <source>
        <dbReference type="PROSITE" id="PS50075"/>
    </source>
</evidence>
<dbReference type="SUPFAM" id="SSF56801">
    <property type="entry name" value="Acetyl-CoA synthetase-like"/>
    <property type="match status" value="1"/>
</dbReference>
<dbReference type="Pfam" id="PF00668">
    <property type="entry name" value="Condensation"/>
    <property type="match status" value="2"/>
</dbReference>
<dbReference type="Proteomes" id="UP000186058">
    <property type="component" value="Unassembled WGS sequence"/>
</dbReference>
<dbReference type="PROSITE" id="PS50075">
    <property type="entry name" value="CARRIER"/>
    <property type="match status" value="1"/>
</dbReference>
<evidence type="ECO:0000313" key="7">
    <source>
        <dbReference type="EMBL" id="OKP79497.1"/>
    </source>
</evidence>
<dbReference type="Pfam" id="PF00550">
    <property type="entry name" value="PP-binding"/>
    <property type="match status" value="1"/>
</dbReference>
<dbReference type="SUPFAM" id="SSF52777">
    <property type="entry name" value="CoA-dependent acyltransferases"/>
    <property type="match status" value="3"/>
</dbReference>
<evidence type="ECO:0000256" key="5">
    <source>
        <dbReference type="ARBA" id="ARBA00023268"/>
    </source>
</evidence>
<dbReference type="InterPro" id="IPR045851">
    <property type="entry name" value="AMP-bd_C_sf"/>
</dbReference>
<dbReference type="PANTHER" id="PTHR45527:SF1">
    <property type="entry name" value="FATTY ACID SYNTHASE"/>
    <property type="match status" value="1"/>
</dbReference>
<keyword evidence="4" id="KW-0045">Antibiotic biosynthesis</keyword>
<dbReference type="NCBIfam" id="TIGR01733">
    <property type="entry name" value="AA-adenyl-dom"/>
    <property type="match status" value="1"/>
</dbReference>
<dbReference type="PROSITE" id="PS00455">
    <property type="entry name" value="AMP_BINDING"/>
    <property type="match status" value="1"/>
</dbReference>
<dbReference type="Gene3D" id="3.30.300.30">
    <property type="match status" value="1"/>
</dbReference>
<dbReference type="Gene3D" id="1.10.1200.10">
    <property type="entry name" value="ACP-like"/>
    <property type="match status" value="1"/>
</dbReference>
<sequence>MNNLVSRNILQASGKLGDAGQFWGNKLTGTYHPLDFPTRRSAQTLSNEEAAEMTLQFPSVVSDRMLQISNGSDQRLFTVLMAGFGFVLHKYTGHDDIYIGIPVMKQEAGKEYLNLVLPICLRMSNAYTLRTLLSHTQQQLSEAIKHQNYDVLALIDQIYGEGRTKCTRFFEATCLFQSLHDPAYFQFIESELRFSFRKDGQSLYVDIRFNNQKYQMAMIKRFCKHVFASYTQMMTNPDMSLSEIELVSNEEFRSLTNFNDNVVPFPSEQPYSRLFEQQAHRSPECIAVADRTRTLNYRELNERANQLARYLLDQGFKPGEKLGLYMNRSTDTLTAIIAIFKVRGAYVPIDPGFPLQRIDYIVKKSEISGVISNAFDEDNKLLLCEALDSLQYKFCFGIDDLKLQNYSVANLELAGCGADLAYIIFTSGTTGQPKGAMVHHRGMINHIFSKIEALHLHPHDIVAQTASLCFDISVWQYLAVLLVGGSVRIIDIDIVMDVESLLRTLLESGTTIVEAVPSLLRELLNYVDTRAQESRALPALRWMMVTGEALPVTLVNRWFNHYQIPLINAYGPTEVSDDITHHFIYQPAEANTSAIPIGRPIQNTAIYVLDSALKMCPIGVKGEICVAGPGVGYGYYGDKERTSKSFVPNPYDKLHDDLHYKVMYRTGDLGGVNEEGYLEYFGRLDDQIKIRGYRIELGEIECALESYPSIREAVVAVFQHDNGEQYLCCYLKSDQELSRNEIRQYLLDQLPEYMVPSYMVQLTAFPLNTNGKLDRFALPTPQRKDIAVGAKSVTPLTRTEWALTEIWGKVLGLQPDQIGNKDHYFSLGGHSLKLNQLQLEISHRFGVDVTVGELFHNPTIEALGRLVEQGERGRVVLEKAPNHTYYPVVPAQEKMFVRQQLNPEDTSFHISGVRIINGALDCDRLQSAFQKLIERHEAFRTSFAFKEDKVVQRIAPSATFEIERLYADEHQLDDAIQEFIRPFDLAQCPLLRVGLIELSKERHVLLIDIHHIVADGLSMNILIGDLARLYQGENLPALSVQHKDYCVWQNQQLQSYAFQEQLTYWSELFRSPAPELAIPCDYQCTEKLAYRAATVDFTLDPERSRRLEELVAGQSTTLFVALLSVYYLLLHKYSGNSDIVIGAPVSVRKFSELQHVIGMFINTLPIRNHVPENKAFNFYLADVGKQVISALEMVDLPVEQLPSEQPASNSGMFNAMFVFHDDRSPEAAVEIGGMHCSSYLLQAQKTKVDWHLESYLSDGCLKFRLDYNSDRYKRETTVQMTEDYLALIIQVLNDRYAKLSELHLNRDIVFLQRSSLDWEFDV</sequence>
<protein>
    <recommendedName>
        <fullName evidence="6">Carrier domain-containing protein</fullName>
    </recommendedName>
</protein>
<dbReference type="CDD" id="cd05930">
    <property type="entry name" value="A_NRPS"/>
    <property type="match status" value="1"/>
</dbReference>
<keyword evidence="3" id="KW-0677">Repeat</keyword>
<name>A0ABX3EF54_9BACL</name>
<dbReference type="InterPro" id="IPR025110">
    <property type="entry name" value="AMP-bd_C"/>
</dbReference>
<dbReference type="Gene3D" id="3.30.559.30">
    <property type="entry name" value="Nonribosomal peptide synthetase, condensation domain"/>
    <property type="match status" value="2"/>
</dbReference>
<evidence type="ECO:0000256" key="4">
    <source>
        <dbReference type="ARBA" id="ARBA00023194"/>
    </source>
</evidence>
<feature type="domain" description="Carrier" evidence="6">
    <location>
        <begin position="794"/>
        <end position="871"/>
    </location>
</feature>
<gene>
    <name evidence="7" type="ORF">A3844_28635</name>
</gene>
<accession>A0ABX3EF54</accession>
<organism evidence="7 8">
    <name type="scientific">Paenibacillus helianthi</name>
    <dbReference type="NCBI Taxonomy" id="1349432"/>
    <lineage>
        <taxon>Bacteria</taxon>
        <taxon>Bacillati</taxon>
        <taxon>Bacillota</taxon>
        <taxon>Bacilli</taxon>
        <taxon>Bacillales</taxon>
        <taxon>Paenibacillaceae</taxon>
        <taxon>Paenibacillus</taxon>
    </lineage>
</organism>
<reference evidence="7 8" key="1">
    <citation type="submission" date="2016-03" db="EMBL/GenBank/DDBJ databases">
        <authorList>
            <person name="Sant'Anna F.H."/>
            <person name="Ambrosini A."/>
            <person name="Souza R."/>
            <person name="Bach E."/>
            <person name="Fernandes G."/>
            <person name="Balsanelli E."/>
            <person name="Baura V.A."/>
            <person name="Souza E.M."/>
            <person name="Passaglia L."/>
        </authorList>
    </citation>
    <scope>NUCLEOTIDE SEQUENCE [LARGE SCALE GENOMIC DNA]</scope>
    <source>
        <strain evidence="7 8">P26E</strain>
    </source>
</reference>
<dbReference type="SUPFAM" id="SSF47336">
    <property type="entry name" value="ACP-like"/>
    <property type="match status" value="1"/>
</dbReference>
<evidence type="ECO:0000256" key="1">
    <source>
        <dbReference type="ARBA" id="ARBA00001957"/>
    </source>
</evidence>
<evidence type="ECO:0000313" key="8">
    <source>
        <dbReference type="Proteomes" id="UP000186058"/>
    </source>
</evidence>
<comment type="cofactor">
    <cofactor evidence="1">
        <name>pantetheine 4'-phosphate</name>
        <dbReference type="ChEBI" id="CHEBI:47942"/>
    </cofactor>
</comment>
<dbReference type="Gene3D" id="3.30.559.10">
    <property type="entry name" value="Chloramphenicol acetyltransferase-like domain"/>
    <property type="match status" value="1"/>
</dbReference>
<dbReference type="InterPro" id="IPR001242">
    <property type="entry name" value="Condensation_dom"/>
</dbReference>
<dbReference type="InterPro" id="IPR023213">
    <property type="entry name" value="CAT-like_dom_sf"/>
</dbReference>
<dbReference type="InterPro" id="IPR000873">
    <property type="entry name" value="AMP-dep_synth/lig_dom"/>
</dbReference>
<dbReference type="InterPro" id="IPR020845">
    <property type="entry name" value="AMP-binding_CS"/>
</dbReference>
<proteinExistence type="inferred from homology"/>
<keyword evidence="5" id="KW-0511">Multifunctional enzyme</keyword>
<keyword evidence="8" id="KW-1185">Reference proteome</keyword>
<evidence type="ECO:0000256" key="2">
    <source>
        <dbReference type="ARBA" id="ARBA00006432"/>
    </source>
</evidence>
<dbReference type="InterPro" id="IPR010071">
    <property type="entry name" value="AA_adenyl_dom"/>
</dbReference>
<dbReference type="InterPro" id="IPR036736">
    <property type="entry name" value="ACP-like_sf"/>
</dbReference>
<dbReference type="Pfam" id="PF00501">
    <property type="entry name" value="AMP-binding"/>
    <property type="match status" value="1"/>
</dbReference>
<dbReference type="PANTHER" id="PTHR45527">
    <property type="entry name" value="NONRIBOSOMAL PEPTIDE SYNTHETASE"/>
    <property type="match status" value="1"/>
</dbReference>
<evidence type="ECO:0000256" key="3">
    <source>
        <dbReference type="ARBA" id="ARBA00022737"/>
    </source>
</evidence>
<dbReference type="CDD" id="cd19531">
    <property type="entry name" value="LCL_NRPS-like"/>
    <property type="match status" value="1"/>
</dbReference>